<keyword evidence="1" id="KW-1133">Transmembrane helix</keyword>
<comment type="caution">
    <text evidence="2">The sequence shown here is derived from an EMBL/GenBank/DDBJ whole genome shotgun (WGS) entry which is preliminary data.</text>
</comment>
<feature type="transmembrane region" description="Helical" evidence="1">
    <location>
        <begin position="238"/>
        <end position="260"/>
    </location>
</feature>
<accession>A0ABQ6MK17</accession>
<feature type="transmembrane region" description="Helical" evidence="1">
    <location>
        <begin position="281"/>
        <end position="299"/>
    </location>
</feature>
<sequence>MDTVKFAWLKKGRTLTIAGPGLPGGQVIFADPDNARWYKWTFDKAGRYKVICEGGGDKFSLSLSVTSATSQLVSMVCWNASLFGLLIGLLLGVSFGGRYLLTDHLFGAEPPGTALSFCATSTLYTQDGSTGAWSVSANRYDACCTFEDACTDPVWDKHYKFTCGTPQNEWGGRNGKLAAAVGFWKSQYINTEPTPHPCFDESGSLLPTPSLPASAPEQEMGGDDMQDVMVKLFLEHSMVPFVLGAMVLVLGPVLAVLNCIRPERLTDFGRGYNYTVHSNMRTLLGLIALALFGSILWGWNAYGENGSALELMMVEVGGLASFITEQLGEASGSLSKALVEINTINTKHPACPSEYPDHQCYALLTENPQVLKE</sequence>
<keyword evidence="1" id="KW-0812">Transmembrane</keyword>
<keyword evidence="3" id="KW-1185">Reference proteome</keyword>
<evidence type="ECO:0000313" key="2">
    <source>
        <dbReference type="EMBL" id="GMI27313.1"/>
    </source>
</evidence>
<organism evidence="2 3">
    <name type="scientific">Tetraparma gracilis</name>
    <dbReference type="NCBI Taxonomy" id="2962635"/>
    <lineage>
        <taxon>Eukaryota</taxon>
        <taxon>Sar</taxon>
        <taxon>Stramenopiles</taxon>
        <taxon>Ochrophyta</taxon>
        <taxon>Bolidophyceae</taxon>
        <taxon>Parmales</taxon>
        <taxon>Triparmaceae</taxon>
        <taxon>Tetraparma</taxon>
    </lineage>
</organism>
<gene>
    <name evidence="2" type="ORF">TeGR_g4679</name>
</gene>
<dbReference type="Proteomes" id="UP001165060">
    <property type="component" value="Unassembled WGS sequence"/>
</dbReference>
<protein>
    <submittedName>
        <fullName evidence="2">Uncharacterized protein</fullName>
    </submittedName>
</protein>
<evidence type="ECO:0000256" key="1">
    <source>
        <dbReference type="SAM" id="Phobius"/>
    </source>
</evidence>
<reference evidence="2 3" key="1">
    <citation type="journal article" date="2023" name="Commun. Biol.">
        <title>Genome analysis of Parmales, the sister group of diatoms, reveals the evolutionary specialization of diatoms from phago-mixotrophs to photoautotrophs.</title>
        <authorList>
            <person name="Ban H."/>
            <person name="Sato S."/>
            <person name="Yoshikawa S."/>
            <person name="Yamada K."/>
            <person name="Nakamura Y."/>
            <person name="Ichinomiya M."/>
            <person name="Sato N."/>
            <person name="Blanc-Mathieu R."/>
            <person name="Endo H."/>
            <person name="Kuwata A."/>
            <person name="Ogata H."/>
        </authorList>
    </citation>
    <scope>NUCLEOTIDE SEQUENCE [LARGE SCALE GENOMIC DNA]</scope>
</reference>
<dbReference type="EMBL" id="BRYB01002899">
    <property type="protein sequence ID" value="GMI27313.1"/>
    <property type="molecule type" value="Genomic_DNA"/>
</dbReference>
<name>A0ABQ6MK17_9STRA</name>
<proteinExistence type="predicted"/>
<keyword evidence="1" id="KW-0472">Membrane</keyword>
<evidence type="ECO:0000313" key="3">
    <source>
        <dbReference type="Proteomes" id="UP001165060"/>
    </source>
</evidence>
<feature type="transmembrane region" description="Helical" evidence="1">
    <location>
        <begin position="80"/>
        <end position="101"/>
    </location>
</feature>